<evidence type="ECO:0000256" key="6">
    <source>
        <dbReference type="ARBA" id="ARBA00023242"/>
    </source>
</evidence>
<dbReference type="OrthoDB" id="551907at2759"/>
<proteinExistence type="predicted"/>
<evidence type="ECO:0000256" key="2">
    <source>
        <dbReference type="ARBA" id="ARBA00022473"/>
    </source>
</evidence>
<dbReference type="InterPro" id="IPR044847">
    <property type="entry name" value="KAN_fam"/>
</dbReference>
<reference evidence="8 9" key="1">
    <citation type="journal article" date="2015" name="Sci. Rep.">
        <title>The power of single molecule real-time sequencing technology in the de novo assembly of a eukaryotic genome.</title>
        <authorList>
            <person name="Sakai H."/>
            <person name="Naito K."/>
            <person name="Ogiso-Tanaka E."/>
            <person name="Takahashi Y."/>
            <person name="Iseki K."/>
            <person name="Muto C."/>
            <person name="Satou K."/>
            <person name="Teruya K."/>
            <person name="Shiroma A."/>
            <person name="Shimoji M."/>
            <person name="Hirano T."/>
            <person name="Itoh T."/>
            <person name="Kaga A."/>
            <person name="Tomooka N."/>
        </authorList>
    </citation>
    <scope>NUCLEOTIDE SEQUENCE [LARGE SCALE GENOMIC DNA]</scope>
    <source>
        <strain evidence="9">cv. Shumari</strain>
    </source>
</reference>
<dbReference type="GO" id="GO:0000976">
    <property type="term" value="F:transcription cis-regulatory region binding"/>
    <property type="evidence" value="ECO:0007669"/>
    <property type="project" value="InterPro"/>
</dbReference>
<keyword evidence="5" id="KW-0804">Transcription</keyword>
<protein>
    <recommendedName>
        <fullName evidence="7">Myb-like domain-containing protein</fullName>
    </recommendedName>
</protein>
<evidence type="ECO:0000256" key="3">
    <source>
        <dbReference type="ARBA" id="ARBA00022782"/>
    </source>
</evidence>
<evidence type="ECO:0000256" key="5">
    <source>
        <dbReference type="ARBA" id="ARBA00023163"/>
    </source>
</evidence>
<dbReference type="InterPro" id="IPR009057">
    <property type="entry name" value="Homeodomain-like_sf"/>
</dbReference>
<dbReference type="Pfam" id="PF00249">
    <property type="entry name" value="Myb_DNA-binding"/>
    <property type="match status" value="1"/>
</dbReference>
<dbReference type="PANTHER" id="PTHR31496:SF25">
    <property type="entry name" value="TRANSCRIPTION FACTOR KAN3-RELATED"/>
    <property type="match status" value="1"/>
</dbReference>
<dbReference type="GO" id="GO:0006355">
    <property type="term" value="P:regulation of DNA-templated transcription"/>
    <property type="evidence" value="ECO:0007669"/>
    <property type="project" value="InterPro"/>
</dbReference>
<dbReference type="FunFam" id="1.10.10.60:FF:000002">
    <property type="entry name" value="Myb family transcription factor"/>
    <property type="match status" value="1"/>
</dbReference>
<dbReference type="Proteomes" id="UP000291084">
    <property type="component" value="Chromosome 2"/>
</dbReference>
<dbReference type="InterPro" id="IPR006447">
    <property type="entry name" value="Myb_dom_plants"/>
</dbReference>
<dbReference type="GO" id="GO:0005634">
    <property type="term" value="C:nucleus"/>
    <property type="evidence" value="ECO:0007669"/>
    <property type="project" value="UniProtKB-SubCell"/>
</dbReference>
<evidence type="ECO:0000313" key="9">
    <source>
        <dbReference type="Proteomes" id="UP000291084"/>
    </source>
</evidence>
<organism evidence="8 9">
    <name type="scientific">Vigna angularis var. angularis</name>
    <dbReference type="NCBI Taxonomy" id="157739"/>
    <lineage>
        <taxon>Eukaryota</taxon>
        <taxon>Viridiplantae</taxon>
        <taxon>Streptophyta</taxon>
        <taxon>Embryophyta</taxon>
        <taxon>Tracheophyta</taxon>
        <taxon>Spermatophyta</taxon>
        <taxon>Magnoliopsida</taxon>
        <taxon>eudicotyledons</taxon>
        <taxon>Gunneridae</taxon>
        <taxon>Pentapetalae</taxon>
        <taxon>rosids</taxon>
        <taxon>fabids</taxon>
        <taxon>Fabales</taxon>
        <taxon>Fabaceae</taxon>
        <taxon>Papilionoideae</taxon>
        <taxon>50 kb inversion clade</taxon>
        <taxon>NPAAA clade</taxon>
        <taxon>indigoferoid/millettioid clade</taxon>
        <taxon>Phaseoleae</taxon>
        <taxon>Vigna</taxon>
    </lineage>
</organism>
<name>A0A0S3RB20_PHAAN</name>
<dbReference type="SUPFAM" id="SSF46689">
    <property type="entry name" value="Homeodomain-like"/>
    <property type="match status" value="1"/>
</dbReference>
<keyword evidence="3" id="KW-0221">Differentiation</keyword>
<dbReference type="PANTHER" id="PTHR31496">
    <property type="entry name" value="TRANSCRIPTION FACTOR KAN2-RELATED"/>
    <property type="match status" value="1"/>
</dbReference>
<keyword evidence="6" id="KW-0539">Nucleus</keyword>
<dbReference type="AlphaFoldDB" id="A0A0S3RB20"/>
<evidence type="ECO:0000256" key="4">
    <source>
        <dbReference type="ARBA" id="ARBA00023015"/>
    </source>
</evidence>
<comment type="subcellular location">
    <subcellularLocation>
        <location evidence="1">Nucleus</location>
    </subcellularLocation>
</comment>
<keyword evidence="2" id="KW-0217">Developmental protein</keyword>
<keyword evidence="9" id="KW-1185">Reference proteome</keyword>
<dbReference type="GO" id="GO:0010158">
    <property type="term" value="P:abaxial cell fate specification"/>
    <property type="evidence" value="ECO:0007669"/>
    <property type="project" value="InterPro"/>
</dbReference>
<dbReference type="EMBL" id="AP015035">
    <property type="protein sequence ID" value="BAT77810.1"/>
    <property type="molecule type" value="Genomic_DNA"/>
</dbReference>
<sequence length="350" mass="39007">MQLYIMSSYSKPLLNWNNGTPISTIPMCTIPHTVMPTFAPLPEPDLSLNISPPVTSDPDAKQLETTCSGFTLTTKTLYTDLCSTSDSGSSGSDLSHENGFRHTVYNLAHREQPTLSLGSGRENLNPYPIQGAVSRNFNYLHNYQPQTNTVDFKRNPRGIQGVKRSSRAPRMRWTTTLHAHFVHVVQLLGGHERATPKSVLELMNVKDLTLAHVKSHLQMYRTVKSSDKSSAGYGQTSIGLSRKPGIVDLYGACERPNLPQPLLKSHRTPWQSSMETNSINYIQSPIINSMCSDMRENQTMVGGQHYGGLSNCMEEKLESCTLSRSDMTLDLEFTLGRPTTCKEITQKQQN</sequence>
<evidence type="ECO:0000259" key="7">
    <source>
        <dbReference type="Pfam" id="PF00249"/>
    </source>
</evidence>
<accession>A0A0S3RB20</accession>
<evidence type="ECO:0000256" key="1">
    <source>
        <dbReference type="ARBA" id="ARBA00004123"/>
    </source>
</evidence>
<evidence type="ECO:0000313" key="8">
    <source>
        <dbReference type="EMBL" id="BAT77810.1"/>
    </source>
</evidence>
<dbReference type="Gene3D" id="1.10.10.60">
    <property type="entry name" value="Homeodomain-like"/>
    <property type="match status" value="1"/>
</dbReference>
<keyword evidence="4" id="KW-0805">Transcription regulation</keyword>
<feature type="domain" description="Myb-like" evidence="7">
    <location>
        <begin position="170"/>
        <end position="221"/>
    </location>
</feature>
<dbReference type="InterPro" id="IPR001005">
    <property type="entry name" value="SANT/Myb"/>
</dbReference>
<dbReference type="NCBIfam" id="TIGR01557">
    <property type="entry name" value="myb_SHAQKYF"/>
    <property type="match status" value="1"/>
</dbReference>
<gene>
    <name evidence="8" type="primary">Vigan.02G040800</name>
    <name evidence="8" type="ORF">VIGAN_02040800</name>
</gene>